<keyword evidence="5" id="KW-1185">Reference proteome</keyword>
<reference evidence="4 5" key="1">
    <citation type="journal article" date="2020" name="Nat. Food">
        <title>A phased Vanilla planifolia genome enables genetic improvement of flavour and production.</title>
        <authorList>
            <person name="Hasing T."/>
            <person name="Tang H."/>
            <person name="Brym M."/>
            <person name="Khazi F."/>
            <person name="Huang T."/>
            <person name="Chambers A.H."/>
        </authorList>
    </citation>
    <scope>NUCLEOTIDE SEQUENCE [LARGE SCALE GENOMIC DNA]</scope>
    <source>
        <tissue evidence="4">Leaf</tissue>
    </source>
</reference>
<feature type="repeat" description="PPR" evidence="3">
    <location>
        <begin position="231"/>
        <end position="265"/>
    </location>
</feature>
<feature type="repeat" description="PPR" evidence="3">
    <location>
        <begin position="301"/>
        <end position="335"/>
    </location>
</feature>
<organism evidence="4 5">
    <name type="scientific">Vanilla planifolia</name>
    <name type="common">Vanilla</name>
    <dbReference type="NCBI Taxonomy" id="51239"/>
    <lineage>
        <taxon>Eukaryota</taxon>
        <taxon>Viridiplantae</taxon>
        <taxon>Streptophyta</taxon>
        <taxon>Embryophyta</taxon>
        <taxon>Tracheophyta</taxon>
        <taxon>Spermatophyta</taxon>
        <taxon>Magnoliopsida</taxon>
        <taxon>Liliopsida</taxon>
        <taxon>Asparagales</taxon>
        <taxon>Orchidaceae</taxon>
        <taxon>Vanilloideae</taxon>
        <taxon>Vanilleae</taxon>
        <taxon>Vanilla</taxon>
    </lineage>
</organism>
<feature type="repeat" description="PPR" evidence="3">
    <location>
        <begin position="475"/>
        <end position="504"/>
    </location>
</feature>
<dbReference type="PANTHER" id="PTHR47447">
    <property type="entry name" value="OS03G0856100 PROTEIN"/>
    <property type="match status" value="1"/>
</dbReference>
<dbReference type="OrthoDB" id="564183at2759"/>
<dbReference type="Pfam" id="PF13812">
    <property type="entry name" value="PPR_3"/>
    <property type="match status" value="1"/>
</dbReference>
<dbReference type="InterPro" id="IPR011990">
    <property type="entry name" value="TPR-like_helical_dom_sf"/>
</dbReference>
<evidence type="ECO:0000256" key="3">
    <source>
        <dbReference type="PROSITE-ProRule" id="PRU00708"/>
    </source>
</evidence>
<feature type="repeat" description="PPR" evidence="3">
    <location>
        <begin position="161"/>
        <end position="195"/>
    </location>
</feature>
<evidence type="ECO:0000313" key="4">
    <source>
        <dbReference type="EMBL" id="KAG0458014.1"/>
    </source>
</evidence>
<dbReference type="SUPFAM" id="SSF48452">
    <property type="entry name" value="TPR-like"/>
    <property type="match status" value="1"/>
</dbReference>
<feature type="repeat" description="PPR" evidence="3">
    <location>
        <begin position="440"/>
        <end position="474"/>
    </location>
</feature>
<evidence type="ECO:0000256" key="1">
    <source>
        <dbReference type="ARBA" id="ARBA00007626"/>
    </source>
</evidence>
<sequence>MILLENGFRQQEDKMKTSPALLPWRIRSYKTLAKPFSLAYSSVASSDADSPCPSCPSNPDLSVDSVLRTRKPLTEEWMISYLLKYKHKPASALGFFKRLQLRVGEVLALNPLCVLLHLLVHSDMNRSAKELLWKSLSAESSPRPAAVVDALVQASKWYVSELRTFDCLLFFYVHAGRLEDAMEAFGQMAKNQIFPGIRARNDLLAAFVRVNSFGSARDLYREMVALGMELDCCTCDIMMHACLKEGKPEEADAYFSDVIGRGVKADALAYTKIIQAVCKEPHAKRACEILSEMKMAGFGPSEFVYITVIGACVKEGNLVDALRLKDEMLRHGLPLSLVVATTLMKGYCLKGDLDGAFALVSTISEMGIKPNNVTYAILIEACCKHAKDERAYDLYCQMKKMGMVPNVFITNSVMLALLENGKWAKVLNLFDEAVSAGIANVFTYNDLLYWFSRSGKLQEACALWAKMEERGVEPTVVSYNNLLLAHCKLGDLDAALNLFSKMRE</sequence>
<dbReference type="Pfam" id="PF13041">
    <property type="entry name" value="PPR_2"/>
    <property type="match status" value="2"/>
</dbReference>
<gene>
    <name evidence="4" type="ORF">HPP92_023171</name>
</gene>
<evidence type="ECO:0000256" key="2">
    <source>
        <dbReference type="ARBA" id="ARBA00022737"/>
    </source>
</evidence>
<name>A0A835PQZ8_VANPL</name>
<dbReference type="NCBIfam" id="TIGR00756">
    <property type="entry name" value="PPR"/>
    <property type="match status" value="7"/>
</dbReference>
<dbReference type="Gene3D" id="1.25.40.10">
    <property type="entry name" value="Tetratricopeptide repeat domain"/>
    <property type="match status" value="3"/>
</dbReference>
<dbReference type="PROSITE" id="PS51375">
    <property type="entry name" value="PPR"/>
    <property type="match status" value="8"/>
</dbReference>
<evidence type="ECO:0008006" key="6">
    <source>
        <dbReference type="Google" id="ProtNLM"/>
    </source>
</evidence>
<feature type="repeat" description="PPR" evidence="3">
    <location>
        <begin position="336"/>
        <end position="370"/>
    </location>
</feature>
<dbReference type="Proteomes" id="UP000636800">
    <property type="component" value="Chromosome 12"/>
</dbReference>
<proteinExistence type="inferred from homology"/>
<keyword evidence="2" id="KW-0677">Repeat</keyword>
<feature type="repeat" description="PPR" evidence="3">
    <location>
        <begin position="266"/>
        <end position="300"/>
    </location>
</feature>
<dbReference type="Pfam" id="PF01535">
    <property type="entry name" value="PPR"/>
    <property type="match status" value="2"/>
</dbReference>
<comment type="caution">
    <text evidence="4">The sequence shown here is derived from an EMBL/GenBank/DDBJ whole genome shotgun (WGS) entry which is preliminary data.</text>
</comment>
<dbReference type="AlphaFoldDB" id="A0A835PQZ8"/>
<protein>
    <recommendedName>
        <fullName evidence="6">Pentatricopeptide repeat-containing protein</fullName>
    </recommendedName>
</protein>
<comment type="similarity">
    <text evidence="1">Belongs to the PPR family. P subfamily.</text>
</comment>
<feature type="repeat" description="PPR" evidence="3">
    <location>
        <begin position="371"/>
        <end position="405"/>
    </location>
</feature>
<evidence type="ECO:0000313" key="5">
    <source>
        <dbReference type="Proteomes" id="UP000636800"/>
    </source>
</evidence>
<accession>A0A835PQZ8</accession>
<dbReference type="EMBL" id="JADCNL010000012">
    <property type="protein sequence ID" value="KAG0458014.1"/>
    <property type="molecule type" value="Genomic_DNA"/>
</dbReference>
<dbReference type="InterPro" id="IPR002885">
    <property type="entry name" value="PPR_rpt"/>
</dbReference>
<dbReference type="PANTHER" id="PTHR47447:SF28">
    <property type="entry name" value="PENTACOTRIPEPTIDE-REPEAT REGION OF PRORP DOMAIN-CONTAINING PROTEIN"/>
    <property type="match status" value="1"/>
</dbReference>